<evidence type="ECO:0000256" key="3">
    <source>
        <dbReference type="ARBA" id="ARBA00022490"/>
    </source>
</evidence>
<dbReference type="PANTHER" id="PTHR45783">
    <property type="entry name" value="KINESIN LIGHT CHAIN"/>
    <property type="match status" value="1"/>
</dbReference>
<dbReference type="PROSITE" id="PS50005">
    <property type="entry name" value="TPR"/>
    <property type="match status" value="1"/>
</dbReference>
<dbReference type="SMART" id="SM00028">
    <property type="entry name" value="TPR"/>
    <property type="match status" value="4"/>
</dbReference>
<evidence type="ECO:0000256" key="12">
    <source>
        <dbReference type="SAM" id="Phobius"/>
    </source>
</evidence>
<keyword evidence="12" id="KW-0812">Transmembrane</keyword>
<evidence type="ECO:0000256" key="5">
    <source>
        <dbReference type="ARBA" id="ARBA00022737"/>
    </source>
</evidence>
<dbReference type="PANTHER" id="PTHR45783:SF3">
    <property type="entry name" value="KINESIN LIGHT CHAIN"/>
    <property type="match status" value="1"/>
</dbReference>
<name>A0A7S3V9D5_9STRA</name>
<organism evidence="13">
    <name type="scientific">Chaetoceros debilis</name>
    <dbReference type="NCBI Taxonomy" id="122233"/>
    <lineage>
        <taxon>Eukaryota</taxon>
        <taxon>Sar</taxon>
        <taxon>Stramenopiles</taxon>
        <taxon>Ochrophyta</taxon>
        <taxon>Bacillariophyta</taxon>
        <taxon>Coscinodiscophyceae</taxon>
        <taxon>Chaetocerotophycidae</taxon>
        <taxon>Chaetocerotales</taxon>
        <taxon>Chaetocerotaceae</taxon>
        <taxon>Chaetoceros</taxon>
    </lineage>
</organism>
<feature type="repeat" description="TPR" evidence="10">
    <location>
        <begin position="431"/>
        <end position="464"/>
    </location>
</feature>
<dbReference type="InterPro" id="IPR019734">
    <property type="entry name" value="TPR_rpt"/>
</dbReference>
<evidence type="ECO:0000256" key="8">
    <source>
        <dbReference type="ARBA" id="ARBA00023175"/>
    </source>
</evidence>
<dbReference type="Pfam" id="PF13374">
    <property type="entry name" value="TPR_10"/>
    <property type="match status" value="2"/>
</dbReference>
<comment type="subcellular location">
    <subcellularLocation>
        <location evidence="1">Cytoplasm</location>
        <location evidence="1">Cytoskeleton</location>
    </subcellularLocation>
</comment>
<dbReference type="AlphaFoldDB" id="A0A7S3V9D5"/>
<keyword evidence="4" id="KW-0493">Microtubule</keyword>
<dbReference type="GO" id="GO:0007018">
    <property type="term" value="P:microtubule-based movement"/>
    <property type="evidence" value="ECO:0007669"/>
    <property type="project" value="TreeGrafter"/>
</dbReference>
<evidence type="ECO:0000313" key="13">
    <source>
        <dbReference type="EMBL" id="CAE0465538.1"/>
    </source>
</evidence>
<evidence type="ECO:0000256" key="7">
    <source>
        <dbReference type="ARBA" id="ARBA00023054"/>
    </source>
</evidence>
<dbReference type="Gene3D" id="1.25.40.10">
    <property type="entry name" value="Tetratricopeptide repeat domain"/>
    <property type="match status" value="2"/>
</dbReference>
<gene>
    <name evidence="13" type="ORF">CDEB00056_LOCUS10379</name>
</gene>
<dbReference type="GO" id="GO:0005874">
    <property type="term" value="C:microtubule"/>
    <property type="evidence" value="ECO:0007669"/>
    <property type="project" value="UniProtKB-KW"/>
</dbReference>
<keyword evidence="5" id="KW-0677">Repeat</keyword>
<sequence length="615" mass="70570">MGGVEEAWKLLNIDPAYGYYFKQGMLGFAVFLLIQAAIQAAIHKIKLWFQYRRLKKEENIRSCGEKEREEAEKAAKANEAENKLRGISVFYLSTKFMAEVRGAGHDEHSTMSDLEDLRYEYKHGIIRRSGRHIICPFDGKAGVSYVNALALAGEGGDCDCDYKEDQVVGKATIFLNYSWGSNTIGDILDVLLQYCDSQNVDPKSTYVWISCLCMNQHRFVGMKRRGRDSLTSSLQTELRNLSELITKIGNVLVIMAPWKTPAYLDRIWCLYEIYRAQSMDKGCEVTMIMPSGERADFGNGLSTNVFHHIDQLFKTLAHTSVEKAQATIDSDRQEILQLIHNGPGFKKFNATINNLIREWVLCLVLKEVEVKKEKKHDGGANGTYDESCANFFQTVGIFFHRIGEYDRSLTMYKDELEMVEQEFGPDHIRMTYPLTNMALVYTDQGKYDEAMQYYERALAMREKEYGKKHYETATTLHNMGIIYRNQKMFAKAVEVLNRAWTIRSKKYGRDHVITATTLEAIAIVLYDQKKYDEAMDRYLQVLSIYRKKSGRDSMATARVLGHIASSLKRQGKNKEAMVKYQQSLSIREKVLGEDHPETILTRSNIEKLKVTMGNR</sequence>
<evidence type="ECO:0008006" key="14">
    <source>
        <dbReference type="Google" id="ProtNLM"/>
    </source>
</evidence>
<evidence type="ECO:0000256" key="11">
    <source>
        <dbReference type="SAM" id="Coils"/>
    </source>
</evidence>
<reference evidence="13" key="1">
    <citation type="submission" date="2021-01" db="EMBL/GenBank/DDBJ databases">
        <authorList>
            <person name="Corre E."/>
            <person name="Pelletier E."/>
            <person name="Niang G."/>
            <person name="Scheremetjew M."/>
            <person name="Finn R."/>
            <person name="Kale V."/>
            <person name="Holt S."/>
            <person name="Cochrane G."/>
            <person name="Meng A."/>
            <person name="Brown T."/>
            <person name="Cohen L."/>
        </authorList>
    </citation>
    <scope>NUCLEOTIDE SEQUENCE</scope>
    <source>
        <strain evidence="13">MM31A-1</strain>
    </source>
</reference>
<keyword evidence="8" id="KW-0505">Motor protein</keyword>
<proteinExistence type="inferred from homology"/>
<dbReference type="InterPro" id="IPR011990">
    <property type="entry name" value="TPR-like_helical_dom_sf"/>
</dbReference>
<dbReference type="InterPro" id="IPR002151">
    <property type="entry name" value="Kinesin_light"/>
</dbReference>
<keyword evidence="12" id="KW-1133">Transmembrane helix</keyword>
<dbReference type="GO" id="GO:0005737">
    <property type="term" value="C:cytoplasm"/>
    <property type="evidence" value="ECO:0007669"/>
    <property type="project" value="TreeGrafter"/>
</dbReference>
<protein>
    <recommendedName>
        <fullName evidence="14">Kinesin light chain</fullName>
    </recommendedName>
</protein>
<dbReference type="GO" id="GO:0019894">
    <property type="term" value="F:kinesin binding"/>
    <property type="evidence" value="ECO:0007669"/>
    <property type="project" value="TreeGrafter"/>
</dbReference>
<keyword evidence="3" id="KW-0963">Cytoplasm</keyword>
<accession>A0A7S3V9D5</accession>
<dbReference type="PROSITE" id="PS50293">
    <property type="entry name" value="TPR_REGION"/>
    <property type="match status" value="1"/>
</dbReference>
<dbReference type="SUPFAM" id="SSF48452">
    <property type="entry name" value="TPR-like"/>
    <property type="match status" value="1"/>
</dbReference>
<dbReference type="GO" id="GO:0005871">
    <property type="term" value="C:kinesin complex"/>
    <property type="evidence" value="ECO:0007669"/>
    <property type="project" value="InterPro"/>
</dbReference>
<evidence type="ECO:0000256" key="1">
    <source>
        <dbReference type="ARBA" id="ARBA00004245"/>
    </source>
</evidence>
<keyword evidence="7 11" id="KW-0175">Coiled coil</keyword>
<dbReference type="EMBL" id="HBIO01013349">
    <property type="protein sequence ID" value="CAE0465538.1"/>
    <property type="molecule type" value="Transcribed_RNA"/>
</dbReference>
<evidence type="ECO:0000256" key="10">
    <source>
        <dbReference type="PROSITE-ProRule" id="PRU00339"/>
    </source>
</evidence>
<keyword evidence="12" id="KW-0472">Membrane</keyword>
<feature type="transmembrane region" description="Helical" evidence="12">
    <location>
        <begin position="20"/>
        <end position="42"/>
    </location>
</feature>
<evidence type="ECO:0000256" key="6">
    <source>
        <dbReference type="ARBA" id="ARBA00022803"/>
    </source>
</evidence>
<evidence type="ECO:0000256" key="2">
    <source>
        <dbReference type="ARBA" id="ARBA00009622"/>
    </source>
</evidence>
<keyword evidence="6 10" id="KW-0802">TPR repeat</keyword>
<evidence type="ECO:0000256" key="4">
    <source>
        <dbReference type="ARBA" id="ARBA00022701"/>
    </source>
</evidence>
<feature type="coiled-coil region" evidence="11">
    <location>
        <begin position="54"/>
        <end position="83"/>
    </location>
</feature>
<keyword evidence="9" id="KW-0206">Cytoskeleton</keyword>
<comment type="similarity">
    <text evidence="2">Belongs to the kinesin light chain family.</text>
</comment>
<evidence type="ECO:0000256" key="9">
    <source>
        <dbReference type="ARBA" id="ARBA00023212"/>
    </source>
</evidence>
<dbReference type="Pfam" id="PF13424">
    <property type="entry name" value="TPR_12"/>
    <property type="match status" value="1"/>
</dbReference>